<dbReference type="AlphaFoldDB" id="A0A3S5CNS3"/>
<evidence type="ECO:0000313" key="2">
    <source>
        <dbReference type="EMBL" id="VEL35959.1"/>
    </source>
</evidence>
<dbReference type="OrthoDB" id="6274432at2759"/>
<reference evidence="2" key="1">
    <citation type="submission" date="2018-11" db="EMBL/GenBank/DDBJ databases">
        <authorList>
            <consortium name="Pathogen Informatics"/>
        </authorList>
    </citation>
    <scope>NUCLEOTIDE SEQUENCE</scope>
</reference>
<comment type="caution">
    <text evidence="2">The sequence shown here is derived from an EMBL/GenBank/DDBJ whole genome shotgun (WGS) entry which is preliminary data.</text>
</comment>
<keyword evidence="3" id="KW-1185">Reference proteome</keyword>
<proteinExistence type="predicted"/>
<dbReference type="EMBL" id="CAAALY010251091">
    <property type="protein sequence ID" value="VEL35959.1"/>
    <property type="molecule type" value="Genomic_DNA"/>
</dbReference>
<name>A0A3S5CNS3_9PLAT</name>
<evidence type="ECO:0000256" key="1">
    <source>
        <dbReference type="SAM" id="MobiDB-lite"/>
    </source>
</evidence>
<organism evidence="2 3">
    <name type="scientific">Protopolystoma xenopodis</name>
    <dbReference type="NCBI Taxonomy" id="117903"/>
    <lineage>
        <taxon>Eukaryota</taxon>
        <taxon>Metazoa</taxon>
        <taxon>Spiralia</taxon>
        <taxon>Lophotrochozoa</taxon>
        <taxon>Platyhelminthes</taxon>
        <taxon>Monogenea</taxon>
        <taxon>Polyopisthocotylea</taxon>
        <taxon>Polystomatidea</taxon>
        <taxon>Polystomatidae</taxon>
        <taxon>Protopolystoma</taxon>
    </lineage>
</organism>
<sequence length="102" mass="11737">MARLTDDADYDAGSTSGNVPRPRCEVPLSVKTLDLARSNLYWETFRHIHEKLSERRTACKGLGVQNSELVEHVVTKGHHIEWFKAQHFPGYKDFTANQKIRE</sequence>
<accession>A0A3S5CNS3</accession>
<protein>
    <submittedName>
        <fullName evidence="2">Uncharacterized protein</fullName>
    </submittedName>
</protein>
<feature type="region of interest" description="Disordered" evidence="1">
    <location>
        <begin position="1"/>
        <end position="21"/>
    </location>
</feature>
<dbReference type="Proteomes" id="UP000784294">
    <property type="component" value="Unassembled WGS sequence"/>
</dbReference>
<gene>
    <name evidence="2" type="ORF">PXEA_LOCUS29399</name>
</gene>
<evidence type="ECO:0000313" key="3">
    <source>
        <dbReference type="Proteomes" id="UP000784294"/>
    </source>
</evidence>